<proteinExistence type="predicted"/>
<feature type="region of interest" description="Disordered" evidence="1">
    <location>
        <begin position="1"/>
        <end position="91"/>
    </location>
</feature>
<accession>A0ABQ9JVQ8</accession>
<evidence type="ECO:0000313" key="3">
    <source>
        <dbReference type="Proteomes" id="UP001162164"/>
    </source>
</evidence>
<dbReference type="Proteomes" id="UP001162164">
    <property type="component" value="Unassembled WGS sequence"/>
</dbReference>
<keyword evidence="3" id="KW-1185">Reference proteome</keyword>
<comment type="caution">
    <text evidence="2">The sequence shown here is derived from an EMBL/GenBank/DDBJ whole genome shotgun (WGS) entry which is preliminary data.</text>
</comment>
<feature type="compositionally biased region" description="Basic and acidic residues" evidence="1">
    <location>
        <begin position="38"/>
        <end position="49"/>
    </location>
</feature>
<dbReference type="InterPro" id="IPR038875">
    <property type="entry name" value="PLA2_conodipine-like"/>
</dbReference>
<protein>
    <submittedName>
        <fullName evidence="2">Uncharacterized protein</fullName>
    </submittedName>
</protein>
<sequence>MYTNPYSQLKRFPVTKRSSDYISKEENPKPKKVSAPKKQTDPKIEKDLRNIFGSKPDTVAPTTKSETTTLTPPPKTTNQRKVNQGKETKEVNKEVFSPVAAVSERPLQIKKKSIDWSDYFGLDRRKKSDTDDLDKEWLIERYHKSVAVGAKKRNAEAPLSSFRNHDEPIKKGYLEDADADKDKLDIRHGHQTEIWKRCETHSENINWRYPKIRGNFKSGGKDDDYTFSEEKESLYLGSKLLIKKTCPMLIIILNAPTGRRIVMSRIIRPPARYLKIILES</sequence>
<feature type="non-terminal residue" evidence="2">
    <location>
        <position position="280"/>
    </location>
</feature>
<name>A0ABQ9JVQ8_9CUCU</name>
<organism evidence="2 3">
    <name type="scientific">Molorchus minor</name>
    <dbReference type="NCBI Taxonomy" id="1323400"/>
    <lineage>
        <taxon>Eukaryota</taxon>
        <taxon>Metazoa</taxon>
        <taxon>Ecdysozoa</taxon>
        <taxon>Arthropoda</taxon>
        <taxon>Hexapoda</taxon>
        <taxon>Insecta</taxon>
        <taxon>Pterygota</taxon>
        <taxon>Neoptera</taxon>
        <taxon>Endopterygota</taxon>
        <taxon>Coleoptera</taxon>
        <taxon>Polyphaga</taxon>
        <taxon>Cucujiformia</taxon>
        <taxon>Chrysomeloidea</taxon>
        <taxon>Cerambycidae</taxon>
        <taxon>Lamiinae</taxon>
        <taxon>Monochamini</taxon>
        <taxon>Molorchus</taxon>
    </lineage>
</organism>
<feature type="compositionally biased region" description="Basic and acidic residues" evidence="1">
    <location>
        <begin position="17"/>
        <end position="29"/>
    </location>
</feature>
<evidence type="ECO:0000256" key="1">
    <source>
        <dbReference type="SAM" id="MobiDB-lite"/>
    </source>
</evidence>
<gene>
    <name evidence="2" type="ORF">NQ317_006998</name>
</gene>
<feature type="compositionally biased region" description="Low complexity" evidence="1">
    <location>
        <begin position="61"/>
        <end position="70"/>
    </location>
</feature>
<dbReference type="PANTHER" id="PTHR37687">
    <property type="entry name" value="AGAP006772-PA"/>
    <property type="match status" value="1"/>
</dbReference>
<dbReference type="EMBL" id="JAPWTJ010000181">
    <property type="protein sequence ID" value="KAJ8981472.1"/>
    <property type="molecule type" value="Genomic_DNA"/>
</dbReference>
<evidence type="ECO:0000313" key="2">
    <source>
        <dbReference type="EMBL" id="KAJ8981472.1"/>
    </source>
</evidence>
<reference evidence="2" key="1">
    <citation type="journal article" date="2023" name="Insect Mol. Biol.">
        <title>Genome sequencing provides insights into the evolution of gene families encoding plant cell wall-degrading enzymes in longhorned beetles.</title>
        <authorList>
            <person name="Shin N.R."/>
            <person name="Okamura Y."/>
            <person name="Kirsch R."/>
            <person name="Pauchet Y."/>
        </authorList>
    </citation>
    <scope>NUCLEOTIDE SEQUENCE</scope>
    <source>
        <strain evidence="2">MMC_N1</strain>
    </source>
</reference>
<dbReference type="PANTHER" id="PTHR37687:SF1">
    <property type="entry name" value="AGAP006772-PA"/>
    <property type="match status" value="1"/>
</dbReference>